<feature type="region of interest" description="Disordered" evidence="1">
    <location>
        <begin position="302"/>
        <end position="330"/>
    </location>
</feature>
<evidence type="ECO:0000313" key="2">
    <source>
        <dbReference type="EMBL" id="KAG9325531.1"/>
    </source>
</evidence>
<feature type="compositionally biased region" description="Acidic residues" evidence="1">
    <location>
        <begin position="766"/>
        <end position="777"/>
    </location>
</feature>
<dbReference type="AlphaFoldDB" id="A0A9P8AAA7"/>
<evidence type="ECO:0000313" key="3">
    <source>
        <dbReference type="Proteomes" id="UP000717515"/>
    </source>
</evidence>
<feature type="compositionally biased region" description="Polar residues" evidence="1">
    <location>
        <begin position="408"/>
        <end position="422"/>
    </location>
</feature>
<feature type="region of interest" description="Disordered" evidence="1">
    <location>
        <begin position="403"/>
        <end position="432"/>
    </location>
</feature>
<comment type="caution">
    <text evidence="2">The sequence shown here is derived from an EMBL/GenBank/DDBJ whole genome shotgun (WGS) entry which is preliminary data.</text>
</comment>
<name>A0A9P8AAA7_MORAP</name>
<proteinExistence type="predicted"/>
<dbReference type="EMBL" id="JAIFTL010000038">
    <property type="protein sequence ID" value="KAG9325531.1"/>
    <property type="molecule type" value="Genomic_DNA"/>
</dbReference>
<feature type="region of interest" description="Disordered" evidence="1">
    <location>
        <begin position="507"/>
        <end position="543"/>
    </location>
</feature>
<feature type="region of interest" description="Disordered" evidence="1">
    <location>
        <begin position="742"/>
        <end position="781"/>
    </location>
</feature>
<dbReference type="Proteomes" id="UP000717515">
    <property type="component" value="Unassembled WGS sequence"/>
</dbReference>
<reference evidence="2" key="1">
    <citation type="submission" date="2021-07" db="EMBL/GenBank/DDBJ databases">
        <title>Draft genome of Mortierella alpina, strain LL118, isolated from an aspen leaf litter sample.</title>
        <authorList>
            <person name="Yang S."/>
            <person name="Vinatzer B.A."/>
        </authorList>
    </citation>
    <scope>NUCLEOTIDE SEQUENCE</scope>
    <source>
        <strain evidence="2">LL118</strain>
    </source>
</reference>
<evidence type="ECO:0000256" key="1">
    <source>
        <dbReference type="SAM" id="MobiDB-lite"/>
    </source>
</evidence>
<feature type="compositionally biased region" description="Basic residues" evidence="1">
    <location>
        <begin position="745"/>
        <end position="761"/>
    </location>
</feature>
<protein>
    <submittedName>
        <fullName evidence="2">Uncharacterized protein</fullName>
    </submittedName>
</protein>
<feature type="region of interest" description="Disordered" evidence="1">
    <location>
        <begin position="74"/>
        <end position="116"/>
    </location>
</feature>
<organism evidence="2 3">
    <name type="scientific">Mortierella alpina</name>
    <name type="common">Oleaginous fungus</name>
    <name type="synonym">Mortierella renispora</name>
    <dbReference type="NCBI Taxonomy" id="64518"/>
    <lineage>
        <taxon>Eukaryota</taxon>
        <taxon>Fungi</taxon>
        <taxon>Fungi incertae sedis</taxon>
        <taxon>Mucoromycota</taxon>
        <taxon>Mortierellomycotina</taxon>
        <taxon>Mortierellomycetes</taxon>
        <taxon>Mortierellales</taxon>
        <taxon>Mortierellaceae</taxon>
        <taxon>Mortierella</taxon>
    </lineage>
</organism>
<gene>
    <name evidence="2" type="ORF">KVV02_007356</name>
</gene>
<sequence length="902" mass="98791">MAVRLQAPQLIIDKRQTDAGTEYLVSATNEWIASSTSRVIHPELVELYEWLHNSGFRSDATVFAPSTTHVATAKGARKRIQSSSGPLPAYRRQSDTQVEGSVAAKSDSVRTGDGQAKLDDEAVDEAAVGILDPSIASQDPPMPKLKKQRLEGSYIEEMSHLVIETPEESALSTKSSPIPASAIHDMSLEDKEHTASGSESNLEMDEPQVMAFNKNTEQMIEVYFKEGMDASGVEMFDILLGPYRRPNKEFVAAFFYAVILSPLTEPVTIEAAVHVLDRILTLHGPEPFELLWDVQKRRREVSDGTNPFTRQSGSTMAADSSSGTGSGMGAAGMSSRLNGTGRHNADFTDISLQNPFSSLSGRLPSWNSIWDLIKAQLGLDTRPESKQHIALQEYHIRMRLEGDEQLHSPPSTRGKSKPGTNAGSEDEFEGEEIIKEEQEIREGIGRLIVGVLLRVLEQDAVLKNLSKTSFFCRYVLQLQPYTSAQSIQQALNVAFQIVGLASSARYLEQSPQPPSGTSTSITGTGRGASATAGPTSAAAPRPAASWPLNERFKLNAEGAEIMQLGQQVLLLMIRFTEAGQLFPGKGMEELVREVEGRLTKINRDQRRKPSVPFLQERRSLDQTEIFLKLLIQGPSLLDRGTGSGAGVKLRKENSEHTDEHLDTFGSAFGEDCAGVLKSQTGTSMGSSVFVMNMVDYWFRTRTTSSQTGGFNGLLSFHRVLVDYARPIDLRLASSLTDSAPAAPVRKAKAAKAQPKRSTRSRKSPDLEADEDDEEDIAIDLTSVKISTPSTSSLDEAEPWNAKDLRELEWVVMMLEVLVWSWIEARGIRKEDIKGTGLDLVLFPDDIASQQSQSSSQGGTDTGSGWQEMSSVLSKIGGTLQTRWELLEAAIEAAIMMEELGLR</sequence>
<accession>A0A9P8AAA7</accession>
<feature type="compositionally biased region" description="Low complexity" evidence="1">
    <location>
        <begin position="312"/>
        <end position="323"/>
    </location>
</feature>
<feature type="compositionally biased region" description="Low complexity" evidence="1">
    <location>
        <begin position="515"/>
        <end position="543"/>
    </location>
</feature>